<evidence type="ECO:0000256" key="7">
    <source>
        <dbReference type="ARBA" id="ARBA00037993"/>
    </source>
</evidence>
<evidence type="ECO:0000256" key="10">
    <source>
        <dbReference type="HAMAP-Rule" id="MF_01633"/>
    </source>
</evidence>
<evidence type="ECO:0000313" key="12">
    <source>
        <dbReference type="Proteomes" id="UP000178606"/>
    </source>
</evidence>
<evidence type="ECO:0000256" key="6">
    <source>
        <dbReference type="ARBA" id="ARBA00022840"/>
    </source>
</evidence>
<proteinExistence type="inferred from homology"/>
<sequence length="228" mass="25265">MQGPIDHRAVVLLSGGMDSSTCLWWARAQGGAEVHTVSIDYGQRHRVELEFSARLSARAGAVSHKVVRLDLTQFGGNPLTDAGVAVPRASEGQQARTVVPYRNMLFITLAAAHAETLGIADLYIAAVRDDHRSYRDCRRVFYNGLERALSLGGAHDREVRIHSPFVEMWKTEVVRIGLELGVPYEETHTCYEGKRPACGLCDACVERIAAFKANGVQDPIEYEIEVEW</sequence>
<dbReference type="AlphaFoldDB" id="A0A1F6C5L3"/>
<dbReference type="Proteomes" id="UP000178606">
    <property type="component" value="Unassembled WGS sequence"/>
</dbReference>
<name>A0A1F6C5L3_HANXR</name>
<feature type="binding site" evidence="10">
    <location>
        <position position="204"/>
    </location>
    <ligand>
        <name>Zn(2+)</name>
        <dbReference type="ChEBI" id="CHEBI:29105"/>
    </ligand>
</feature>
<dbReference type="GO" id="GO:0008616">
    <property type="term" value="P:tRNA queuosine(34) biosynthetic process"/>
    <property type="evidence" value="ECO:0007669"/>
    <property type="project" value="UniProtKB-UniRule"/>
</dbReference>
<evidence type="ECO:0000313" key="11">
    <source>
        <dbReference type="EMBL" id="OGG44378.1"/>
    </source>
</evidence>
<dbReference type="PIRSF" id="PIRSF006293">
    <property type="entry name" value="ExsB"/>
    <property type="match status" value="1"/>
</dbReference>
<feature type="binding site" evidence="10">
    <location>
        <position position="198"/>
    </location>
    <ligand>
        <name>Zn(2+)</name>
        <dbReference type="ChEBI" id="CHEBI:29105"/>
    </ligand>
</feature>
<dbReference type="CDD" id="cd01995">
    <property type="entry name" value="QueC-like"/>
    <property type="match status" value="1"/>
</dbReference>
<keyword evidence="2 10" id="KW-0436">Ligase</keyword>
<evidence type="ECO:0000256" key="3">
    <source>
        <dbReference type="ARBA" id="ARBA00022723"/>
    </source>
</evidence>
<organism evidence="11 12">
    <name type="scientific">Handelsmanbacteria sp. (strain RIFCSPLOWO2_12_FULL_64_10)</name>
    <dbReference type="NCBI Taxonomy" id="1817868"/>
    <lineage>
        <taxon>Bacteria</taxon>
        <taxon>Candidatus Handelsmaniibacteriota</taxon>
    </lineage>
</organism>
<feature type="binding site" evidence="10">
    <location>
        <position position="190"/>
    </location>
    <ligand>
        <name>Zn(2+)</name>
        <dbReference type="ChEBI" id="CHEBI:29105"/>
    </ligand>
</feature>
<evidence type="ECO:0000256" key="4">
    <source>
        <dbReference type="ARBA" id="ARBA00022741"/>
    </source>
</evidence>
<dbReference type="UniPathway" id="UPA00391"/>
<reference evidence="11 12" key="1">
    <citation type="journal article" date="2016" name="Nat. Commun.">
        <title>Thousands of microbial genomes shed light on interconnected biogeochemical processes in an aquifer system.</title>
        <authorList>
            <person name="Anantharaman K."/>
            <person name="Brown C.T."/>
            <person name="Hug L.A."/>
            <person name="Sharon I."/>
            <person name="Castelle C.J."/>
            <person name="Probst A.J."/>
            <person name="Thomas B.C."/>
            <person name="Singh A."/>
            <person name="Wilkins M.J."/>
            <person name="Karaoz U."/>
            <person name="Brodie E.L."/>
            <person name="Williams K.H."/>
            <person name="Hubbard S.S."/>
            <person name="Banfield J.F."/>
        </authorList>
    </citation>
    <scope>NUCLEOTIDE SEQUENCE [LARGE SCALE GENOMIC DNA]</scope>
    <source>
        <strain evidence="12">RIFCSPLOWO2_12_FULL_64_10</strain>
    </source>
</reference>
<protein>
    <recommendedName>
        <fullName evidence="8 10">7-cyano-7-deazaguanine synthase</fullName>
        <ecNumber evidence="8 10">6.3.4.20</ecNumber>
    </recommendedName>
    <alternativeName>
        <fullName evidence="10">7-cyano-7-carbaguanine synthase</fullName>
    </alternativeName>
    <alternativeName>
        <fullName evidence="10">PreQ(0) synthase</fullName>
    </alternativeName>
    <alternativeName>
        <fullName evidence="10">Queuosine biosynthesis protein QueC</fullName>
    </alternativeName>
</protein>
<keyword evidence="3 10" id="KW-0479">Metal-binding</keyword>
<dbReference type="InterPro" id="IPR014729">
    <property type="entry name" value="Rossmann-like_a/b/a_fold"/>
</dbReference>
<keyword evidence="5 10" id="KW-0862">Zinc</keyword>
<dbReference type="EMBL" id="MFKF01000405">
    <property type="protein sequence ID" value="OGG44378.1"/>
    <property type="molecule type" value="Genomic_DNA"/>
</dbReference>
<dbReference type="NCBIfam" id="TIGR00364">
    <property type="entry name" value="7-cyano-7-deazaguanine synthase QueC"/>
    <property type="match status" value="1"/>
</dbReference>
<dbReference type="PANTHER" id="PTHR42914:SF1">
    <property type="entry name" value="7-CYANO-7-DEAZAGUANINE SYNTHASE"/>
    <property type="match status" value="1"/>
</dbReference>
<comment type="cofactor">
    <cofactor evidence="10">
        <name>Zn(2+)</name>
        <dbReference type="ChEBI" id="CHEBI:29105"/>
    </cofactor>
    <text evidence="10">Binds 1 zinc ion per subunit.</text>
</comment>
<dbReference type="PANTHER" id="PTHR42914">
    <property type="entry name" value="7-CYANO-7-DEAZAGUANINE SYNTHASE"/>
    <property type="match status" value="1"/>
</dbReference>
<feature type="binding site" evidence="10">
    <location>
        <position position="201"/>
    </location>
    <ligand>
        <name>Zn(2+)</name>
        <dbReference type="ChEBI" id="CHEBI:29105"/>
    </ligand>
</feature>
<comment type="caution">
    <text evidence="11">The sequence shown here is derived from an EMBL/GenBank/DDBJ whole genome shotgun (WGS) entry which is preliminary data.</text>
</comment>
<dbReference type="GO" id="GO:0016879">
    <property type="term" value="F:ligase activity, forming carbon-nitrogen bonds"/>
    <property type="evidence" value="ECO:0007669"/>
    <property type="project" value="UniProtKB-UniRule"/>
</dbReference>
<dbReference type="Gene3D" id="3.40.50.620">
    <property type="entry name" value="HUPs"/>
    <property type="match status" value="1"/>
</dbReference>
<dbReference type="EC" id="6.3.4.20" evidence="8 10"/>
<accession>A0A1F6C5L3</accession>
<evidence type="ECO:0000256" key="2">
    <source>
        <dbReference type="ARBA" id="ARBA00022598"/>
    </source>
</evidence>
<keyword evidence="6 10" id="KW-0067">ATP-binding</keyword>
<comment type="similarity">
    <text evidence="7 10">Belongs to the QueC family.</text>
</comment>
<comment type="pathway">
    <text evidence="1 10">Purine metabolism; 7-cyano-7-deazaguanine biosynthesis.</text>
</comment>
<dbReference type="GO" id="GO:0005524">
    <property type="term" value="F:ATP binding"/>
    <property type="evidence" value="ECO:0007669"/>
    <property type="project" value="UniProtKB-UniRule"/>
</dbReference>
<keyword evidence="10" id="KW-0671">Queuosine biosynthesis</keyword>
<comment type="catalytic activity">
    <reaction evidence="9 10">
        <text>7-carboxy-7-carbaguanine + NH4(+) + 2 ATP = 7-cyano-7-carbaguanine + 2 AMP + 2 diphosphate + 2 H(+)</text>
        <dbReference type="Rhea" id="RHEA:27982"/>
        <dbReference type="ChEBI" id="CHEBI:15378"/>
        <dbReference type="ChEBI" id="CHEBI:28938"/>
        <dbReference type="ChEBI" id="CHEBI:30616"/>
        <dbReference type="ChEBI" id="CHEBI:33019"/>
        <dbReference type="ChEBI" id="CHEBI:45075"/>
        <dbReference type="ChEBI" id="CHEBI:61036"/>
        <dbReference type="ChEBI" id="CHEBI:456215"/>
        <dbReference type="EC" id="6.3.4.20"/>
    </reaction>
</comment>
<dbReference type="SUPFAM" id="SSF52402">
    <property type="entry name" value="Adenine nucleotide alpha hydrolases-like"/>
    <property type="match status" value="1"/>
</dbReference>
<evidence type="ECO:0000256" key="1">
    <source>
        <dbReference type="ARBA" id="ARBA00005061"/>
    </source>
</evidence>
<dbReference type="HAMAP" id="MF_01633">
    <property type="entry name" value="QueC"/>
    <property type="match status" value="1"/>
</dbReference>
<dbReference type="GO" id="GO:0008270">
    <property type="term" value="F:zinc ion binding"/>
    <property type="evidence" value="ECO:0007669"/>
    <property type="project" value="UniProtKB-UniRule"/>
</dbReference>
<keyword evidence="4 10" id="KW-0547">Nucleotide-binding</keyword>
<evidence type="ECO:0000256" key="8">
    <source>
        <dbReference type="ARBA" id="ARBA00039149"/>
    </source>
</evidence>
<comment type="function">
    <text evidence="10">Catalyzes the ATP-dependent conversion of 7-carboxy-7-deazaguanine (CDG) to 7-cyano-7-deazaguanine (preQ(0)).</text>
</comment>
<evidence type="ECO:0000256" key="5">
    <source>
        <dbReference type="ARBA" id="ARBA00022833"/>
    </source>
</evidence>
<dbReference type="Pfam" id="PF06508">
    <property type="entry name" value="QueC"/>
    <property type="match status" value="1"/>
</dbReference>
<feature type="binding site" evidence="10">
    <location>
        <begin position="13"/>
        <end position="23"/>
    </location>
    <ligand>
        <name>ATP</name>
        <dbReference type="ChEBI" id="CHEBI:30616"/>
    </ligand>
</feature>
<gene>
    <name evidence="10" type="primary">queC</name>
    <name evidence="11" type="ORF">A3F84_01075</name>
</gene>
<dbReference type="InterPro" id="IPR018317">
    <property type="entry name" value="QueC"/>
</dbReference>
<evidence type="ECO:0000256" key="9">
    <source>
        <dbReference type="ARBA" id="ARBA00047890"/>
    </source>
</evidence>